<evidence type="ECO:0000313" key="1">
    <source>
        <dbReference type="EMBL" id="KDQ62688.1"/>
    </source>
</evidence>
<dbReference type="InterPro" id="IPR011333">
    <property type="entry name" value="SKP1/BTB/POZ_sf"/>
</dbReference>
<dbReference type="AlphaFoldDB" id="A0A067Q6L0"/>
<protein>
    <recommendedName>
        <fullName evidence="3">BTB domain-containing protein</fullName>
    </recommendedName>
</protein>
<dbReference type="Proteomes" id="UP000027265">
    <property type="component" value="Unassembled WGS sequence"/>
</dbReference>
<reference evidence="2" key="1">
    <citation type="journal article" date="2014" name="Proc. Natl. Acad. Sci. U.S.A.">
        <title>Extensive sampling of basidiomycete genomes demonstrates inadequacy of the white-rot/brown-rot paradigm for wood decay fungi.</title>
        <authorList>
            <person name="Riley R."/>
            <person name="Salamov A.A."/>
            <person name="Brown D.W."/>
            <person name="Nagy L.G."/>
            <person name="Floudas D."/>
            <person name="Held B.W."/>
            <person name="Levasseur A."/>
            <person name="Lombard V."/>
            <person name="Morin E."/>
            <person name="Otillar R."/>
            <person name="Lindquist E.A."/>
            <person name="Sun H."/>
            <person name="LaButti K.M."/>
            <person name="Schmutz J."/>
            <person name="Jabbour D."/>
            <person name="Luo H."/>
            <person name="Baker S.E."/>
            <person name="Pisabarro A.G."/>
            <person name="Walton J.D."/>
            <person name="Blanchette R.A."/>
            <person name="Henrissat B."/>
            <person name="Martin F."/>
            <person name="Cullen D."/>
            <person name="Hibbett D.S."/>
            <person name="Grigoriev I.V."/>
        </authorList>
    </citation>
    <scope>NUCLEOTIDE SEQUENCE [LARGE SCALE GENOMIC DNA]</scope>
    <source>
        <strain evidence="2">MUCL 33604</strain>
    </source>
</reference>
<keyword evidence="2" id="KW-1185">Reference proteome</keyword>
<dbReference type="EMBL" id="KL197711">
    <property type="protein sequence ID" value="KDQ62688.1"/>
    <property type="molecule type" value="Genomic_DNA"/>
</dbReference>
<sequence>MSSNFIRDSMLRLSIPTRDSLYYISDGNTVLLVENTLFKVHRSTLVKDGSSFETLFSLPCEAPPSSSNQTVPAVGPLPEGESDDNPIHLHDTADQFRALLWALYALPHELMVATTAEANPVLLYHLAQMAHKYQFKSLLSWVLSALFTFYTRFGALDTLPSSSDDTAPATGPTLVQLTELASLCECTGLLDATITRWKKLISEGQEIALAILIAERLNIRTLLGMAYSAMLLKGRKFWDAEPLLNRDQRIRLLSGHYSLSRLSEKLPLNPPVLLHTARCPSPPRCSKAWAALWKQVLDLESQVAPMESVDVVRKLRVAEAVLVGLMEKDDSGGSTQLCPENPWLPYCKESALASVALRGKEIRDGLADHFTDVF</sequence>
<name>A0A067Q6L0_9AGAM</name>
<dbReference type="InParanoid" id="A0A067Q6L0"/>
<gene>
    <name evidence="1" type="ORF">JAAARDRAFT_122179</name>
</gene>
<proteinExistence type="predicted"/>
<dbReference type="Gene3D" id="3.30.710.10">
    <property type="entry name" value="Potassium Channel Kv1.1, Chain A"/>
    <property type="match status" value="1"/>
</dbReference>
<evidence type="ECO:0000313" key="2">
    <source>
        <dbReference type="Proteomes" id="UP000027265"/>
    </source>
</evidence>
<evidence type="ECO:0008006" key="3">
    <source>
        <dbReference type="Google" id="ProtNLM"/>
    </source>
</evidence>
<accession>A0A067Q6L0</accession>
<organism evidence="1 2">
    <name type="scientific">Jaapia argillacea MUCL 33604</name>
    <dbReference type="NCBI Taxonomy" id="933084"/>
    <lineage>
        <taxon>Eukaryota</taxon>
        <taxon>Fungi</taxon>
        <taxon>Dikarya</taxon>
        <taxon>Basidiomycota</taxon>
        <taxon>Agaricomycotina</taxon>
        <taxon>Agaricomycetes</taxon>
        <taxon>Agaricomycetidae</taxon>
        <taxon>Jaapiales</taxon>
        <taxon>Jaapiaceae</taxon>
        <taxon>Jaapia</taxon>
    </lineage>
</organism>
<dbReference type="OrthoDB" id="3238373at2759"/>
<dbReference type="HOGENOM" id="CLU_040061_0_0_1"/>